<dbReference type="GO" id="GO:0140097">
    <property type="term" value="F:catalytic activity, acting on DNA"/>
    <property type="evidence" value="ECO:0007669"/>
    <property type="project" value="UniProtKB-ARBA"/>
</dbReference>
<dbReference type="InterPro" id="IPR001650">
    <property type="entry name" value="Helicase_C-like"/>
</dbReference>
<reference evidence="6 7" key="1">
    <citation type="journal article" date="2017" name="BMC Genomics">
        <title>Genomic analysis of methanogenic archaea reveals a shift towards energy conservation.</title>
        <authorList>
            <person name="Gilmore S.P."/>
            <person name="Henske J.K."/>
            <person name="Sexton J.A."/>
            <person name="Solomon K.V."/>
            <person name="Seppala S."/>
            <person name="Yoo J.I."/>
            <person name="Huyett L.M."/>
            <person name="Pressman A."/>
            <person name="Cogan J.Z."/>
            <person name="Kivenson V."/>
            <person name="Peng X."/>
            <person name="Tan Y."/>
            <person name="Valentine D.L."/>
            <person name="O'Malley M.A."/>
        </authorList>
    </citation>
    <scope>NUCLEOTIDE SEQUENCE [LARGE SCALE GENOMIC DNA]</scope>
    <source>
        <strain evidence="6 7">M.o.H.</strain>
    </source>
</reference>
<dbReference type="PIRSF" id="PIRSF037307">
    <property type="entry name" value="Lhr-like_helic_prd"/>
    <property type="match status" value="1"/>
</dbReference>
<dbReference type="SUPFAM" id="SSF52540">
    <property type="entry name" value="P-loop containing nucleoside triphosphate hydrolases"/>
    <property type="match status" value="1"/>
</dbReference>
<dbReference type="Pfam" id="PF00271">
    <property type="entry name" value="Helicase_C"/>
    <property type="match status" value="1"/>
</dbReference>
<dbReference type="GO" id="GO:0005524">
    <property type="term" value="F:ATP binding"/>
    <property type="evidence" value="ECO:0007669"/>
    <property type="project" value="UniProtKB-KW"/>
</dbReference>
<dbReference type="Pfam" id="PF00270">
    <property type="entry name" value="DEAD"/>
    <property type="match status" value="1"/>
</dbReference>
<protein>
    <recommendedName>
        <fullName evidence="8">DEAD/DEAH box helicase</fullName>
    </recommendedName>
</protein>
<evidence type="ECO:0000313" key="6">
    <source>
        <dbReference type="EMBL" id="PAV05478.1"/>
    </source>
</evidence>
<evidence type="ECO:0000256" key="3">
    <source>
        <dbReference type="ARBA" id="ARBA00093467"/>
    </source>
</evidence>
<dbReference type="PROSITE" id="PS51192">
    <property type="entry name" value="HELICASE_ATP_BIND_1"/>
    <property type="match status" value="1"/>
</dbReference>
<feature type="domain" description="Helicase ATP-binding" evidence="4">
    <location>
        <begin position="14"/>
        <end position="195"/>
    </location>
</feature>
<evidence type="ECO:0000313" key="7">
    <source>
        <dbReference type="Proteomes" id="UP000217784"/>
    </source>
</evidence>
<keyword evidence="1" id="KW-0547">Nucleotide-binding</keyword>
<dbReference type="GO" id="GO:0003677">
    <property type="term" value="F:DNA binding"/>
    <property type="evidence" value="ECO:0007669"/>
    <property type="project" value="TreeGrafter"/>
</dbReference>
<keyword evidence="7" id="KW-1185">Reference proteome</keyword>
<dbReference type="PROSITE" id="PS51194">
    <property type="entry name" value="HELICASE_CTER"/>
    <property type="match status" value="1"/>
</dbReference>
<dbReference type="InterPro" id="IPR052511">
    <property type="entry name" value="ATP-dep_Helicase"/>
</dbReference>
<dbReference type="PANTHER" id="PTHR47962:SF5">
    <property type="entry name" value="ATP-DEPENDENT HELICASE LHR-RELATED"/>
    <property type="match status" value="1"/>
</dbReference>
<name>A0A2A2H7W3_METBR</name>
<comment type="similarity">
    <text evidence="3">Belongs to the Lhr helicase family. Lhr-Core subfamily.</text>
</comment>
<evidence type="ECO:0008006" key="8">
    <source>
        <dbReference type="Google" id="ProtNLM"/>
    </source>
</evidence>
<evidence type="ECO:0000256" key="2">
    <source>
        <dbReference type="ARBA" id="ARBA00022840"/>
    </source>
</evidence>
<dbReference type="GO" id="GO:0016887">
    <property type="term" value="F:ATP hydrolysis activity"/>
    <property type="evidence" value="ECO:0007669"/>
    <property type="project" value="TreeGrafter"/>
</dbReference>
<dbReference type="RefSeq" id="WP_095652031.1">
    <property type="nucleotide sequence ID" value="NZ_LMVM01000005.1"/>
</dbReference>
<dbReference type="SMART" id="SM00490">
    <property type="entry name" value="HELICc"/>
    <property type="match status" value="1"/>
</dbReference>
<accession>A0A2A2H7W3</accession>
<evidence type="ECO:0000259" key="4">
    <source>
        <dbReference type="PROSITE" id="PS51192"/>
    </source>
</evidence>
<dbReference type="PANTHER" id="PTHR47962">
    <property type="entry name" value="ATP-DEPENDENT HELICASE LHR-RELATED-RELATED"/>
    <property type="match status" value="1"/>
</dbReference>
<dbReference type="AlphaFoldDB" id="A0A2A2H7W3"/>
<dbReference type="InterPro" id="IPR017170">
    <property type="entry name" value="Lhr-like"/>
</dbReference>
<dbReference type="GO" id="GO:0120545">
    <property type="term" value="F:nucleic acid conformation isomerase activity"/>
    <property type="evidence" value="ECO:0007669"/>
    <property type="project" value="UniProtKB-ARBA"/>
</dbReference>
<dbReference type="Gene3D" id="3.40.50.300">
    <property type="entry name" value="P-loop containing nucleotide triphosphate hydrolases"/>
    <property type="match status" value="2"/>
</dbReference>
<sequence length="698" mass="80874">MKWKDLTPIQKATIPRFRENKDMLVIAPTASGKTESVLIPVFDDILKNNLEPMSVLFISPLKALINDTHQRIEFWCDQFDLTATKWHGDVTASQKSSFIKKPTDILVITPESLEVILMNKSSEIKNSIFKNLKYIIIDEIHYFADSDRGTQLNSIINSRIKTYCRNDISRIGLSATVGNPETILNWLTSNENSEVVADKNSRPFQYKVIYADDFKIIQTVSNYLDKKVVFFVHSRKEAEKYHNLFKKHLKVKNIFIHHSSIHKDAREESEGNFKQVKNGLMISTSTLELGIDIGNIDVVIQKNPPSNVSSFLQKVGRSGRRTKIQRTILLCDGEEEIVKSLAELALVKEKKLEHIKLPEKPKDIYFHQILSIIFEYGRIKKRDLFLILKEAYVFSKISKDEYQYFIDNMVEKGFIEENGPYLSLGDAFEKEFGKRNFLEFYSVFWPTYEFTVLDGRKTIGSLDSSFVIGTLEKGSNFVLGGEVWTAAKIDHDNFRLKVKKAKEGGIPNWHSEGGVMDYLLTRKIYDILLGDYNKELLNDFDEVSLKMIKDLEEEGRISGFENGKIPVQFYFEENKVFIYTFAGFKVNSLISSIFKFYHDIVSVHDTPYYSSFKFKGILKMSDVEHIADNIKDILEDEELEKFMLEKTKKFIKNKFIKYLPEKDHAELKMQILFNKEDTIDLFENNSLKLIDSSVFSTW</sequence>
<dbReference type="SMART" id="SM00487">
    <property type="entry name" value="DEXDc"/>
    <property type="match status" value="1"/>
</dbReference>
<dbReference type="InterPro" id="IPR014001">
    <property type="entry name" value="Helicase_ATP-bd"/>
</dbReference>
<dbReference type="Proteomes" id="UP000217784">
    <property type="component" value="Unassembled WGS sequence"/>
</dbReference>
<feature type="domain" description="Helicase C-terminal" evidence="5">
    <location>
        <begin position="215"/>
        <end position="365"/>
    </location>
</feature>
<dbReference type="InterPro" id="IPR011545">
    <property type="entry name" value="DEAD/DEAH_box_helicase_dom"/>
</dbReference>
<evidence type="ECO:0000259" key="5">
    <source>
        <dbReference type="PROSITE" id="PS51194"/>
    </source>
</evidence>
<keyword evidence="2" id="KW-0067">ATP-binding</keyword>
<gene>
    <name evidence="6" type="ORF">ASJ80_09530</name>
</gene>
<dbReference type="InterPro" id="IPR027417">
    <property type="entry name" value="P-loop_NTPase"/>
</dbReference>
<evidence type="ECO:0000256" key="1">
    <source>
        <dbReference type="ARBA" id="ARBA00022741"/>
    </source>
</evidence>
<organism evidence="6 7">
    <name type="scientific">Methanobacterium bryantii</name>
    <dbReference type="NCBI Taxonomy" id="2161"/>
    <lineage>
        <taxon>Archaea</taxon>
        <taxon>Methanobacteriati</taxon>
        <taxon>Methanobacteriota</taxon>
        <taxon>Methanomada group</taxon>
        <taxon>Methanobacteria</taxon>
        <taxon>Methanobacteriales</taxon>
        <taxon>Methanobacteriaceae</taxon>
        <taxon>Methanobacterium</taxon>
    </lineage>
</organism>
<proteinExistence type="inferred from homology"/>
<dbReference type="OrthoDB" id="372104at2157"/>
<dbReference type="EMBL" id="LMVM01000005">
    <property type="protein sequence ID" value="PAV05478.1"/>
    <property type="molecule type" value="Genomic_DNA"/>
</dbReference>
<comment type="caution">
    <text evidence="6">The sequence shown here is derived from an EMBL/GenBank/DDBJ whole genome shotgun (WGS) entry which is preliminary data.</text>
</comment>